<keyword evidence="2" id="KW-1185">Reference proteome</keyword>
<evidence type="ECO:0000313" key="1">
    <source>
        <dbReference type="EMBL" id="RLJ41447.1"/>
    </source>
</evidence>
<protein>
    <submittedName>
        <fullName evidence="1">Uncharacterized protein</fullName>
    </submittedName>
</protein>
<dbReference type="AlphaFoldDB" id="A0A497VGT8"/>
<dbReference type="Proteomes" id="UP000269157">
    <property type="component" value="Unassembled WGS sequence"/>
</dbReference>
<gene>
    <name evidence="1" type="ORF">BCF46_3240</name>
</gene>
<organism evidence="1 2">
    <name type="scientific">Litoreibacter meonggei</name>
    <dbReference type="NCBI Taxonomy" id="1049199"/>
    <lineage>
        <taxon>Bacteria</taxon>
        <taxon>Pseudomonadati</taxon>
        <taxon>Pseudomonadota</taxon>
        <taxon>Alphaproteobacteria</taxon>
        <taxon>Rhodobacterales</taxon>
        <taxon>Roseobacteraceae</taxon>
        <taxon>Litoreibacter</taxon>
    </lineage>
</organism>
<evidence type="ECO:0000313" key="2">
    <source>
        <dbReference type="Proteomes" id="UP000269157"/>
    </source>
</evidence>
<sequence>MEVFVEWSAALAILFFGMLHSQNVVRAVRVVPETKLQPLLLVAGTSLGSYLRFCVDLIHDRLGGFAPVANCPNHKAGTALNIATRVNAR</sequence>
<accession>A0A497VGT8</accession>
<name>A0A497VGT8_9RHOB</name>
<proteinExistence type="predicted"/>
<dbReference type="EMBL" id="RCCE01000005">
    <property type="protein sequence ID" value="RLJ41447.1"/>
    <property type="molecule type" value="Genomic_DNA"/>
</dbReference>
<reference evidence="1 2" key="1">
    <citation type="submission" date="2018-10" db="EMBL/GenBank/DDBJ databases">
        <title>Genomic Encyclopedia of Archaeal and Bacterial Type Strains, Phase II (KMG-II): from individual species to whole genera.</title>
        <authorList>
            <person name="Goeker M."/>
        </authorList>
    </citation>
    <scope>NUCLEOTIDE SEQUENCE [LARGE SCALE GENOMIC DNA]</scope>
    <source>
        <strain evidence="1 2">DSM 29466</strain>
    </source>
</reference>
<comment type="caution">
    <text evidence="1">The sequence shown here is derived from an EMBL/GenBank/DDBJ whole genome shotgun (WGS) entry which is preliminary data.</text>
</comment>